<dbReference type="Proteomes" id="UP001501442">
    <property type="component" value="Unassembled WGS sequence"/>
</dbReference>
<proteinExistence type="predicted"/>
<reference evidence="2" key="1">
    <citation type="journal article" date="2019" name="Int. J. Syst. Evol. Microbiol.">
        <title>The Global Catalogue of Microorganisms (GCM) 10K type strain sequencing project: providing services to taxonomists for standard genome sequencing and annotation.</title>
        <authorList>
            <consortium name="The Broad Institute Genomics Platform"/>
            <consortium name="The Broad Institute Genome Sequencing Center for Infectious Disease"/>
            <person name="Wu L."/>
            <person name="Ma J."/>
        </authorList>
    </citation>
    <scope>NUCLEOTIDE SEQUENCE [LARGE SCALE GENOMIC DNA]</scope>
    <source>
        <strain evidence="2">JCM 17939</strain>
    </source>
</reference>
<gene>
    <name evidence="1" type="ORF">GCM10023196_074200</name>
</gene>
<evidence type="ECO:0000313" key="1">
    <source>
        <dbReference type="EMBL" id="GAA4634081.1"/>
    </source>
</evidence>
<accession>A0ABP8UL48</accession>
<dbReference type="RefSeq" id="WP_345437067.1">
    <property type="nucleotide sequence ID" value="NZ_BAABHK010000013.1"/>
</dbReference>
<protein>
    <submittedName>
        <fullName evidence="1">Uncharacterized protein</fullName>
    </submittedName>
</protein>
<comment type="caution">
    <text evidence="1">The sequence shown here is derived from an EMBL/GenBank/DDBJ whole genome shotgun (WGS) entry which is preliminary data.</text>
</comment>
<keyword evidence="2" id="KW-1185">Reference proteome</keyword>
<name>A0ABP8UL48_9ACTN</name>
<organism evidence="1 2">
    <name type="scientific">Actinoallomurus vinaceus</name>
    <dbReference type="NCBI Taxonomy" id="1080074"/>
    <lineage>
        <taxon>Bacteria</taxon>
        <taxon>Bacillati</taxon>
        <taxon>Actinomycetota</taxon>
        <taxon>Actinomycetes</taxon>
        <taxon>Streptosporangiales</taxon>
        <taxon>Thermomonosporaceae</taxon>
        <taxon>Actinoallomurus</taxon>
    </lineage>
</organism>
<dbReference type="EMBL" id="BAABHK010000013">
    <property type="protein sequence ID" value="GAA4634081.1"/>
    <property type="molecule type" value="Genomic_DNA"/>
</dbReference>
<evidence type="ECO:0000313" key="2">
    <source>
        <dbReference type="Proteomes" id="UP001501442"/>
    </source>
</evidence>
<sequence>MGEEIPARRTWSHAWKVDRLTELCRELVKRGIRVEMSDARPALSVRLRLTTPRVSIQIADGAFVWRRDDTDRHAADDVSGAAHRIAAYPKARDGDDAS</sequence>